<dbReference type="EMBL" id="CAAALY010251857">
    <property type="protein sequence ID" value="VEL36292.1"/>
    <property type="molecule type" value="Genomic_DNA"/>
</dbReference>
<evidence type="ECO:0000313" key="2">
    <source>
        <dbReference type="Proteomes" id="UP000784294"/>
    </source>
</evidence>
<reference evidence="1" key="1">
    <citation type="submission" date="2018-11" db="EMBL/GenBank/DDBJ databases">
        <authorList>
            <consortium name="Pathogen Informatics"/>
        </authorList>
    </citation>
    <scope>NUCLEOTIDE SEQUENCE</scope>
</reference>
<protein>
    <submittedName>
        <fullName evidence="1">Uncharacterized protein</fullName>
    </submittedName>
</protein>
<keyword evidence="2" id="KW-1185">Reference proteome</keyword>
<evidence type="ECO:0000313" key="1">
    <source>
        <dbReference type="EMBL" id="VEL36292.1"/>
    </source>
</evidence>
<name>A0A448XGZ3_9PLAT</name>
<gene>
    <name evidence="1" type="ORF">PXEA_LOCUS29732</name>
</gene>
<comment type="caution">
    <text evidence="1">The sequence shown here is derived from an EMBL/GenBank/DDBJ whole genome shotgun (WGS) entry which is preliminary data.</text>
</comment>
<proteinExistence type="predicted"/>
<accession>A0A448XGZ3</accession>
<dbReference type="Proteomes" id="UP000784294">
    <property type="component" value="Unassembled WGS sequence"/>
</dbReference>
<dbReference type="AlphaFoldDB" id="A0A448XGZ3"/>
<organism evidence="1 2">
    <name type="scientific">Protopolystoma xenopodis</name>
    <dbReference type="NCBI Taxonomy" id="117903"/>
    <lineage>
        <taxon>Eukaryota</taxon>
        <taxon>Metazoa</taxon>
        <taxon>Spiralia</taxon>
        <taxon>Lophotrochozoa</taxon>
        <taxon>Platyhelminthes</taxon>
        <taxon>Monogenea</taxon>
        <taxon>Polyopisthocotylea</taxon>
        <taxon>Polystomatidea</taxon>
        <taxon>Polystomatidae</taxon>
        <taxon>Protopolystoma</taxon>
    </lineage>
</organism>
<sequence>MWADSHLICLDICTFLSNYRQSVVVFSCIVVSFCCLQVKIDYMGRVFCEVKVYVDGEMYVPSKLAWWPVYRGQTPAGEILASFELIQVSPTG</sequence>
<dbReference type="OrthoDB" id="270970at2759"/>